<evidence type="ECO:0000259" key="3">
    <source>
        <dbReference type="PROSITE" id="PS51722"/>
    </source>
</evidence>
<dbReference type="EMBL" id="CAFBMT010000004">
    <property type="protein sequence ID" value="CAB4922829.1"/>
    <property type="molecule type" value="Genomic_DNA"/>
</dbReference>
<dbReference type="CDD" id="cd04088">
    <property type="entry name" value="EFG_mtEFG_II"/>
    <property type="match status" value="1"/>
</dbReference>
<dbReference type="InterPro" id="IPR020568">
    <property type="entry name" value="Ribosomal_Su5_D2-typ_SF"/>
</dbReference>
<dbReference type="GO" id="GO:0032790">
    <property type="term" value="P:ribosome disassembly"/>
    <property type="evidence" value="ECO:0007669"/>
    <property type="project" value="TreeGrafter"/>
</dbReference>
<dbReference type="InterPro" id="IPR005517">
    <property type="entry name" value="Transl_elong_EFG/EF2_IV"/>
</dbReference>
<dbReference type="Gene3D" id="2.40.30.10">
    <property type="entry name" value="Translation factors"/>
    <property type="match status" value="1"/>
</dbReference>
<evidence type="ECO:0000313" key="7">
    <source>
        <dbReference type="EMBL" id="CAB4922829.1"/>
    </source>
</evidence>
<dbReference type="InterPro" id="IPR027417">
    <property type="entry name" value="P-loop_NTPase"/>
</dbReference>
<evidence type="ECO:0000313" key="4">
    <source>
        <dbReference type="EMBL" id="CAB4363078.1"/>
    </source>
</evidence>
<dbReference type="Gene3D" id="3.30.70.870">
    <property type="entry name" value="Elongation Factor G (Translational Gtpase), domain 3"/>
    <property type="match status" value="1"/>
</dbReference>
<dbReference type="InterPro" id="IPR005225">
    <property type="entry name" value="Small_GTP-bd"/>
</dbReference>
<dbReference type="CDD" id="cd03713">
    <property type="entry name" value="EFG_mtEFG_C"/>
    <property type="match status" value="1"/>
</dbReference>
<dbReference type="SMART" id="SM00889">
    <property type="entry name" value="EFG_IV"/>
    <property type="match status" value="1"/>
</dbReference>
<dbReference type="PROSITE" id="PS51722">
    <property type="entry name" value="G_TR_2"/>
    <property type="match status" value="1"/>
</dbReference>
<dbReference type="GO" id="GO:0003924">
    <property type="term" value="F:GTPase activity"/>
    <property type="evidence" value="ECO:0007669"/>
    <property type="project" value="InterPro"/>
</dbReference>
<name>A0A6J6A405_9ZZZZ</name>
<keyword evidence="2" id="KW-0342">GTP-binding</keyword>
<keyword evidence="1" id="KW-0547">Nucleotide-binding</keyword>
<evidence type="ECO:0000313" key="6">
    <source>
        <dbReference type="EMBL" id="CAB4850669.1"/>
    </source>
</evidence>
<dbReference type="PANTHER" id="PTHR43261">
    <property type="entry name" value="TRANSLATION ELONGATION FACTOR G-RELATED"/>
    <property type="match status" value="1"/>
</dbReference>
<accession>A0A6J6A405</accession>
<dbReference type="NCBIfam" id="NF009379">
    <property type="entry name" value="PRK12740.1-3"/>
    <property type="match status" value="1"/>
</dbReference>
<dbReference type="SUPFAM" id="SSF50447">
    <property type="entry name" value="Translation proteins"/>
    <property type="match status" value="1"/>
</dbReference>
<dbReference type="InterPro" id="IPR009022">
    <property type="entry name" value="EFG_III"/>
</dbReference>
<dbReference type="InterPro" id="IPR047872">
    <property type="entry name" value="EFG_IV"/>
</dbReference>
<dbReference type="InterPro" id="IPR035649">
    <property type="entry name" value="EFG_V"/>
</dbReference>
<feature type="domain" description="Tr-type G" evidence="3">
    <location>
        <begin position="28"/>
        <end position="305"/>
    </location>
</feature>
<dbReference type="InterPro" id="IPR000795">
    <property type="entry name" value="T_Tr_GTP-bd_dom"/>
</dbReference>
<dbReference type="NCBIfam" id="TIGR00231">
    <property type="entry name" value="small_GTP"/>
    <property type="match status" value="1"/>
</dbReference>
<dbReference type="Pfam" id="PF14492">
    <property type="entry name" value="EFG_III"/>
    <property type="match status" value="1"/>
</dbReference>
<evidence type="ECO:0000313" key="5">
    <source>
        <dbReference type="EMBL" id="CAB4721748.1"/>
    </source>
</evidence>
<dbReference type="GO" id="GO:0003746">
    <property type="term" value="F:translation elongation factor activity"/>
    <property type="evidence" value="ECO:0007669"/>
    <property type="project" value="InterPro"/>
</dbReference>
<evidence type="ECO:0000256" key="1">
    <source>
        <dbReference type="ARBA" id="ARBA00022741"/>
    </source>
</evidence>
<gene>
    <name evidence="5" type="ORF">UFOPK2656_01398</name>
    <name evidence="6" type="ORF">UFOPK3267_01269</name>
    <name evidence="7" type="ORF">UFOPK3651_00969</name>
    <name evidence="8" type="ORF">UFOPK3931_00366</name>
    <name evidence="4" type="ORF">UFOPK4189_00856</name>
</gene>
<dbReference type="NCBIfam" id="NF009381">
    <property type="entry name" value="PRK12740.1-5"/>
    <property type="match status" value="1"/>
</dbReference>
<dbReference type="EMBL" id="CAFBOL010000005">
    <property type="protein sequence ID" value="CAB4973995.1"/>
    <property type="molecule type" value="Genomic_DNA"/>
</dbReference>
<dbReference type="AlphaFoldDB" id="A0A6J6A405"/>
<dbReference type="GO" id="GO:0005525">
    <property type="term" value="F:GTP binding"/>
    <property type="evidence" value="ECO:0007669"/>
    <property type="project" value="UniProtKB-KW"/>
</dbReference>
<dbReference type="SUPFAM" id="SSF54980">
    <property type="entry name" value="EF-G C-terminal domain-like"/>
    <property type="match status" value="2"/>
</dbReference>
<dbReference type="SUPFAM" id="SSF52540">
    <property type="entry name" value="P-loop containing nucleoside triphosphate hydrolases"/>
    <property type="match status" value="1"/>
</dbReference>
<dbReference type="Pfam" id="PF00009">
    <property type="entry name" value="GTP_EFTU"/>
    <property type="match status" value="1"/>
</dbReference>
<dbReference type="EMBL" id="CAFBIY010000061">
    <property type="protein sequence ID" value="CAB4850669.1"/>
    <property type="molecule type" value="Genomic_DNA"/>
</dbReference>
<dbReference type="InterPro" id="IPR035647">
    <property type="entry name" value="EFG_III/V"/>
</dbReference>
<sequence length="714" mass="76048">MTGTFQRLRSRSEPVPREGVVVKSYPTDRIRNVVLLGHGGAGKTSVAEALLARAGAITRAGKVDDGTSVLDTEAESIKRKISLSLALAPFEWKSSDGETYKVNLIDTPGYVDFEAEVDAALAVADLAVFVVSAVDGVEVQTEMLWRKAAALGIPRMFFVNKEDKDRADFHSVVEQLNAAFGHGIAPLELPLGEAASLHGVADVLTEAALEYEANGQHHNEPMPADIAAEEHALHDAVVEEIVSGDDVQLERYLSGNAPSVAELERTLAHEVLDCLAFPVALGSAATGVGIDRLADFLCELGPSPADRPATILAGDRTSVVAPDAAGQPLLQVFKTIADPYVGQLSVFKVLSGTIRADDKLVNSTNGGEERMHAMFLVRGKEQEATGEVVAGDIAAVAKLNNTHTGDTLTPKGSPVKLQAAERHTPQYAVAIVPRTQADDDKLGNALLRVQTEDPALLVERVEETNQTVMRGMGDTHIAVTVERLARRFGVNVDLAEVRVAYRETINNTAEAEGKVKKQSGGHGQYAVVNLRVAPLPRGSGFKFVDAIVGGAVPRNYIPAVQTGIEDTMAKGGVHGFSVVDVQVEFFDGKFHAVDSSEMAFKTAAAHGFKEALAAAGVVVLEPISLLTVTVPPAHQGDVMGDITSRRGRVQGSSGADHGEQEIAALVPAAELLRYAIELRSMTAGRGRYTVQHHHYDVLPHHLVDKAKAGLPKQH</sequence>
<dbReference type="EMBL" id="CAESGF010000004">
    <property type="protein sequence ID" value="CAB4363078.1"/>
    <property type="molecule type" value="Genomic_DNA"/>
</dbReference>
<protein>
    <submittedName>
        <fullName evidence="4">Unannotated protein</fullName>
    </submittedName>
</protein>
<dbReference type="Pfam" id="PF00679">
    <property type="entry name" value="EFG_C"/>
    <property type="match status" value="1"/>
</dbReference>
<dbReference type="Gene3D" id="3.30.230.10">
    <property type="match status" value="1"/>
</dbReference>
<dbReference type="CDD" id="cd04170">
    <property type="entry name" value="EF-G_bact"/>
    <property type="match status" value="1"/>
</dbReference>
<dbReference type="FunFam" id="3.30.70.240:FF:000001">
    <property type="entry name" value="Elongation factor G"/>
    <property type="match status" value="1"/>
</dbReference>
<dbReference type="PRINTS" id="PR00315">
    <property type="entry name" value="ELONGATNFCT"/>
</dbReference>
<reference evidence="4" key="1">
    <citation type="submission" date="2020-05" db="EMBL/GenBank/DDBJ databases">
        <authorList>
            <person name="Chiriac C."/>
            <person name="Salcher M."/>
            <person name="Ghai R."/>
            <person name="Kavagutti S V."/>
        </authorList>
    </citation>
    <scope>NUCLEOTIDE SEQUENCE</scope>
</reference>
<dbReference type="SUPFAM" id="SSF54211">
    <property type="entry name" value="Ribosomal protein S5 domain 2-like"/>
    <property type="match status" value="1"/>
</dbReference>
<dbReference type="InterPro" id="IPR053905">
    <property type="entry name" value="EF-G-like_DII"/>
</dbReference>
<dbReference type="Gene3D" id="3.40.50.300">
    <property type="entry name" value="P-loop containing nucleotide triphosphate hydrolases"/>
    <property type="match status" value="1"/>
</dbReference>
<evidence type="ECO:0000313" key="8">
    <source>
        <dbReference type="EMBL" id="CAB4973995.1"/>
    </source>
</evidence>
<dbReference type="PANTHER" id="PTHR43261:SF6">
    <property type="entry name" value="ELONGATION FACTOR G-LIKE PROTEIN"/>
    <property type="match status" value="1"/>
</dbReference>
<dbReference type="SMART" id="SM00838">
    <property type="entry name" value="EFG_C"/>
    <property type="match status" value="1"/>
</dbReference>
<dbReference type="CDD" id="cd16262">
    <property type="entry name" value="EFG_III"/>
    <property type="match status" value="1"/>
</dbReference>
<dbReference type="InterPro" id="IPR000640">
    <property type="entry name" value="EFG_V-like"/>
</dbReference>
<organism evidence="4">
    <name type="scientific">freshwater metagenome</name>
    <dbReference type="NCBI Taxonomy" id="449393"/>
    <lineage>
        <taxon>unclassified sequences</taxon>
        <taxon>metagenomes</taxon>
        <taxon>ecological metagenomes</taxon>
    </lineage>
</organism>
<dbReference type="InterPro" id="IPR014721">
    <property type="entry name" value="Ribsml_uS5_D2-typ_fold_subgr"/>
</dbReference>
<dbReference type="EMBL" id="CAEZYF010000007">
    <property type="protein sequence ID" value="CAB4721748.1"/>
    <property type="molecule type" value="Genomic_DNA"/>
</dbReference>
<evidence type="ECO:0000256" key="2">
    <source>
        <dbReference type="ARBA" id="ARBA00023134"/>
    </source>
</evidence>
<dbReference type="Pfam" id="PF22042">
    <property type="entry name" value="EF-G_D2"/>
    <property type="match status" value="1"/>
</dbReference>
<proteinExistence type="predicted"/>
<dbReference type="Gene3D" id="3.30.70.240">
    <property type="match status" value="1"/>
</dbReference>
<dbReference type="CDD" id="cd01434">
    <property type="entry name" value="EFG_mtEFG1_IV"/>
    <property type="match status" value="1"/>
</dbReference>
<dbReference type="FunFam" id="3.30.230.10:FF:000003">
    <property type="entry name" value="Elongation factor G"/>
    <property type="match status" value="1"/>
</dbReference>
<dbReference type="InterPro" id="IPR041095">
    <property type="entry name" value="EFG_II"/>
</dbReference>
<dbReference type="Pfam" id="PF03764">
    <property type="entry name" value="EFG_IV"/>
    <property type="match status" value="1"/>
</dbReference>
<dbReference type="InterPro" id="IPR009000">
    <property type="entry name" value="Transl_B-barrel_sf"/>
</dbReference>